<dbReference type="Gene3D" id="1.10.510.10">
    <property type="entry name" value="Transferase(Phosphotransferase) domain 1"/>
    <property type="match status" value="1"/>
</dbReference>
<comment type="catalytic activity">
    <reaction evidence="8">
        <text>L-seryl-[protein] + ATP = O-phospho-L-seryl-[protein] + ADP + H(+)</text>
        <dbReference type="Rhea" id="RHEA:17989"/>
        <dbReference type="Rhea" id="RHEA-COMP:9863"/>
        <dbReference type="Rhea" id="RHEA-COMP:11604"/>
        <dbReference type="ChEBI" id="CHEBI:15378"/>
        <dbReference type="ChEBI" id="CHEBI:29999"/>
        <dbReference type="ChEBI" id="CHEBI:30616"/>
        <dbReference type="ChEBI" id="CHEBI:83421"/>
        <dbReference type="ChEBI" id="CHEBI:456216"/>
        <dbReference type="EC" id="2.7.11.1"/>
    </reaction>
</comment>
<keyword evidence="2" id="KW-0723">Serine/threonine-protein kinase</keyword>
<organism evidence="11 12">
    <name type="scientific">Iningainema tapete BLCC-T55</name>
    <dbReference type="NCBI Taxonomy" id="2748662"/>
    <lineage>
        <taxon>Bacteria</taxon>
        <taxon>Bacillati</taxon>
        <taxon>Cyanobacteriota</taxon>
        <taxon>Cyanophyceae</taxon>
        <taxon>Nostocales</taxon>
        <taxon>Scytonemataceae</taxon>
        <taxon>Iningainema tapete</taxon>
    </lineage>
</organism>
<keyword evidence="5" id="KW-0418">Kinase</keyword>
<dbReference type="Pfam" id="PF00069">
    <property type="entry name" value="Pkinase"/>
    <property type="match status" value="1"/>
</dbReference>
<accession>A0A8J6XH44</accession>
<dbReference type="RefSeq" id="WP_190827004.1">
    <property type="nucleotide sequence ID" value="NZ_CAWPPI010000039.1"/>
</dbReference>
<dbReference type="GO" id="GO:0005524">
    <property type="term" value="F:ATP binding"/>
    <property type="evidence" value="ECO:0007669"/>
    <property type="project" value="UniProtKB-KW"/>
</dbReference>
<comment type="caution">
    <text evidence="11">The sequence shown here is derived from an EMBL/GenBank/DDBJ whole genome shotgun (WGS) entry which is preliminary data.</text>
</comment>
<evidence type="ECO:0000256" key="4">
    <source>
        <dbReference type="ARBA" id="ARBA00022741"/>
    </source>
</evidence>
<dbReference type="SMART" id="SM00220">
    <property type="entry name" value="S_TKc"/>
    <property type="match status" value="1"/>
</dbReference>
<gene>
    <name evidence="11" type="ORF">ICL16_10275</name>
</gene>
<dbReference type="Proteomes" id="UP000629098">
    <property type="component" value="Unassembled WGS sequence"/>
</dbReference>
<dbReference type="PANTHER" id="PTHR24363:SF0">
    <property type="entry name" value="SERINE_THREONINE KINASE LIKE DOMAIN CONTAINING 1"/>
    <property type="match status" value="1"/>
</dbReference>
<feature type="transmembrane region" description="Helical" evidence="9">
    <location>
        <begin position="647"/>
        <end position="671"/>
    </location>
</feature>
<protein>
    <recommendedName>
        <fullName evidence="1">non-specific serine/threonine protein kinase</fullName>
        <ecNumber evidence="1">2.7.11.1</ecNumber>
    </recommendedName>
</protein>
<evidence type="ECO:0000313" key="12">
    <source>
        <dbReference type="Proteomes" id="UP000629098"/>
    </source>
</evidence>
<evidence type="ECO:0000256" key="6">
    <source>
        <dbReference type="ARBA" id="ARBA00022840"/>
    </source>
</evidence>
<keyword evidence="9" id="KW-1133">Transmembrane helix</keyword>
<evidence type="ECO:0000256" key="2">
    <source>
        <dbReference type="ARBA" id="ARBA00022527"/>
    </source>
</evidence>
<dbReference type="InterPro" id="IPR007890">
    <property type="entry name" value="CHASE2"/>
</dbReference>
<dbReference type="Gene3D" id="3.30.200.20">
    <property type="entry name" value="Phosphorylase Kinase, domain 1"/>
    <property type="match status" value="1"/>
</dbReference>
<sequence>MLKILQEGRYKVISALAEGGFGQIYLAEDTHRPGNPKCIVKHLKLASQDLTFLQVARRLFNSEAKTLEKLGRHELIPQLLAYFEENQEFYLVQEYIEGHSLSEELADGKKLSEVQVIALLQDVLGILEFVHTSNVIHRDIKPSNLIRRQKDGKIVLIDFGAVKEIHTQLAISSGQTDLTIVVGTQGYMPNEQSAGKPRFNSDIYALGIVAIQALTGLKSSQLREDPNTFEIIWRNQAQVSAKLADIIDKMVRYDFRQRYQSATEVLQALQKLTDAPICEQRRDFPIRIGISLKILGVGWIAATSLILGVRSLGWFQPLELAAQDRMMRMRYATQIYSAASYDDNAIRAKNHRLLVVEITPEDIKQKNDRLSVRSLNQLLSKLQSYQPSVIGLNIDQPHLNNFPTDIDSKDNIIAVCTSSQGDREIPPPIPINNIGFDNLIPDTDGMVRRSLLFTTLNKDKECDTSYSFAFLLAINYLQKQGINYNYIPGRYFRLGKTIFSPLQSNSGTYQIRLDYRAAADTPKVSLNEVLTDRINPELVKDRIVIIGSTATNSSDGFYTPYSDRKISSTLIHAQVVSQILDTVLNNRPLFWFWSKWAEIIWIGVWGIVGFILVWRIRNPLILGLRGIAMLGVLFVTVFISFTQVGAVIPLAAPALALVVTGALVFASRAFAQQPPTIRDSTPVPLIPLLPTELNSVPDDKTLPPVSYLSGATISTIQGDIAVNEVRRYVLKCNQGQQLTMEVLFGSVNLTVVDPDGTTVATTIHQSMKRQGLLSKGEYTIEIAALEQSTYTISVDVLSS</sequence>
<keyword evidence="3" id="KW-0808">Transferase</keyword>
<dbReference type="SMART" id="SM01080">
    <property type="entry name" value="CHASE2"/>
    <property type="match status" value="1"/>
</dbReference>
<evidence type="ECO:0000256" key="5">
    <source>
        <dbReference type="ARBA" id="ARBA00022777"/>
    </source>
</evidence>
<evidence type="ECO:0000256" key="7">
    <source>
        <dbReference type="ARBA" id="ARBA00047899"/>
    </source>
</evidence>
<evidence type="ECO:0000256" key="8">
    <source>
        <dbReference type="ARBA" id="ARBA00048679"/>
    </source>
</evidence>
<dbReference type="SUPFAM" id="SSF56112">
    <property type="entry name" value="Protein kinase-like (PK-like)"/>
    <property type="match status" value="1"/>
</dbReference>
<dbReference type="PROSITE" id="PS50011">
    <property type="entry name" value="PROTEIN_KINASE_DOM"/>
    <property type="match status" value="1"/>
</dbReference>
<dbReference type="AlphaFoldDB" id="A0A8J6XH44"/>
<evidence type="ECO:0000256" key="9">
    <source>
        <dbReference type="SAM" id="Phobius"/>
    </source>
</evidence>
<dbReference type="InterPro" id="IPR000719">
    <property type="entry name" value="Prot_kinase_dom"/>
</dbReference>
<dbReference type="PANTHER" id="PTHR24363">
    <property type="entry name" value="SERINE/THREONINE PROTEIN KINASE"/>
    <property type="match status" value="1"/>
</dbReference>
<keyword evidence="9" id="KW-0472">Membrane</keyword>
<dbReference type="EMBL" id="JACXAE010000039">
    <property type="protein sequence ID" value="MBD2772452.1"/>
    <property type="molecule type" value="Genomic_DNA"/>
</dbReference>
<keyword evidence="6" id="KW-0067">ATP-binding</keyword>
<dbReference type="GO" id="GO:0004674">
    <property type="term" value="F:protein serine/threonine kinase activity"/>
    <property type="evidence" value="ECO:0007669"/>
    <property type="project" value="UniProtKB-KW"/>
</dbReference>
<dbReference type="EC" id="2.7.11.1" evidence="1"/>
<evidence type="ECO:0000256" key="3">
    <source>
        <dbReference type="ARBA" id="ARBA00022679"/>
    </source>
</evidence>
<keyword evidence="12" id="KW-1185">Reference proteome</keyword>
<evidence type="ECO:0000256" key="1">
    <source>
        <dbReference type="ARBA" id="ARBA00012513"/>
    </source>
</evidence>
<feature type="transmembrane region" description="Helical" evidence="9">
    <location>
        <begin position="590"/>
        <end position="613"/>
    </location>
</feature>
<feature type="transmembrane region" description="Helical" evidence="9">
    <location>
        <begin position="620"/>
        <end position="641"/>
    </location>
</feature>
<dbReference type="Gene3D" id="2.60.120.380">
    <property type="match status" value="1"/>
</dbReference>
<proteinExistence type="predicted"/>
<dbReference type="CDD" id="cd14014">
    <property type="entry name" value="STKc_PknB_like"/>
    <property type="match status" value="1"/>
</dbReference>
<reference evidence="11" key="1">
    <citation type="submission" date="2020-09" db="EMBL/GenBank/DDBJ databases">
        <title>Iningainema tapete sp. nov. (Scytonemataceae, Cyanobacteria) from greenhouses in central Florida (USA) produces two types of nodularin with biosynthetic potential for microcystin-LR and anabaenopeptins.</title>
        <authorList>
            <person name="Berthold D.E."/>
            <person name="Lefler F.W."/>
            <person name="Huang I.-S."/>
            <person name="Abdulla H."/>
            <person name="Zimba P.V."/>
            <person name="Laughinghouse H.D. IV."/>
        </authorList>
    </citation>
    <scope>NUCLEOTIDE SEQUENCE</scope>
    <source>
        <strain evidence="11">BLCCT55</strain>
    </source>
</reference>
<evidence type="ECO:0000259" key="10">
    <source>
        <dbReference type="PROSITE" id="PS50011"/>
    </source>
</evidence>
<dbReference type="InterPro" id="IPR011009">
    <property type="entry name" value="Kinase-like_dom_sf"/>
</dbReference>
<feature type="domain" description="Protein kinase" evidence="10">
    <location>
        <begin position="10"/>
        <end position="270"/>
    </location>
</feature>
<keyword evidence="4" id="KW-0547">Nucleotide-binding</keyword>
<name>A0A8J6XH44_9CYAN</name>
<comment type="catalytic activity">
    <reaction evidence="7">
        <text>L-threonyl-[protein] + ATP = O-phospho-L-threonyl-[protein] + ADP + H(+)</text>
        <dbReference type="Rhea" id="RHEA:46608"/>
        <dbReference type="Rhea" id="RHEA-COMP:11060"/>
        <dbReference type="Rhea" id="RHEA-COMP:11605"/>
        <dbReference type="ChEBI" id="CHEBI:15378"/>
        <dbReference type="ChEBI" id="CHEBI:30013"/>
        <dbReference type="ChEBI" id="CHEBI:30616"/>
        <dbReference type="ChEBI" id="CHEBI:61977"/>
        <dbReference type="ChEBI" id="CHEBI:456216"/>
        <dbReference type="EC" id="2.7.11.1"/>
    </reaction>
</comment>
<evidence type="ECO:0000313" key="11">
    <source>
        <dbReference type="EMBL" id="MBD2772452.1"/>
    </source>
</evidence>
<dbReference type="Pfam" id="PF05226">
    <property type="entry name" value="CHASE2"/>
    <property type="match status" value="1"/>
</dbReference>
<keyword evidence="9" id="KW-0812">Transmembrane</keyword>